<evidence type="ECO:0000256" key="6">
    <source>
        <dbReference type="ARBA" id="ARBA00023136"/>
    </source>
</evidence>
<reference evidence="10 11" key="1">
    <citation type="submission" date="2020-05" db="EMBL/GenBank/DDBJ databases">
        <title>Vigna angularis (adzuki bean) Var. LongXiaoDou No. 4 denovo assembly.</title>
        <authorList>
            <person name="Xiang H."/>
        </authorList>
    </citation>
    <scope>NUCLEOTIDE SEQUENCE [LARGE SCALE GENOMIC DNA]</scope>
    <source>
        <tissue evidence="10">Leaf</tissue>
    </source>
</reference>
<feature type="transmembrane region" description="Helical" evidence="8">
    <location>
        <begin position="279"/>
        <end position="298"/>
    </location>
</feature>
<accession>A0A8T0JIS1</accession>
<comment type="subcellular location">
    <subcellularLocation>
        <location evidence="1">Membrane</location>
        <topology evidence="1">Multi-pass membrane protein</topology>
    </subcellularLocation>
</comment>
<dbReference type="Pfam" id="PF13041">
    <property type="entry name" value="PPR_2"/>
    <property type="match status" value="1"/>
</dbReference>
<organism evidence="10 11">
    <name type="scientific">Phaseolus angularis</name>
    <name type="common">Azuki bean</name>
    <name type="synonym">Vigna angularis</name>
    <dbReference type="NCBI Taxonomy" id="3914"/>
    <lineage>
        <taxon>Eukaryota</taxon>
        <taxon>Viridiplantae</taxon>
        <taxon>Streptophyta</taxon>
        <taxon>Embryophyta</taxon>
        <taxon>Tracheophyta</taxon>
        <taxon>Spermatophyta</taxon>
        <taxon>Magnoliopsida</taxon>
        <taxon>eudicotyledons</taxon>
        <taxon>Gunneridae</taxon>
        <taxon>Pentapetalae</taxon>
        <taxon>rosids</taxon>
        <taxon>fabids</taxon>
        <taxon>Fabales</taxon>
        <taxon>Fabaceae</taxon>
        <taxon>Papilionoideae</taxon>
        <taxon>50 kb inversion clade</taxon>
        <taxon>NPAAA clade</taxon>
        <taxon>indigoferoid/millettioid clade</taxon>
        <taxon>Phaseoleae</taxon>
        <taxon>Vigna</taxon>
    </lineage>
</organism>
<dbReference type="PROSITE" id="PS51375">
    <property type="entry name" value="PPR"/>
    <property type="match status" value="2"/>
</dbReference>
<comment type="similarity">
    <text evidence="2">Belongs to the OB-RGRP/VPS55 family.</text>
</comment>
<evidence type="ECO:0000313" key="10">
    <source>
        <dbReference type="EMBL" id="KAG2375844.1"/>
    </source>
</evidence>
<dbReference type="AlphaFoldDB" id="A0A8T0JIS1"/>
<evidence type="ECO:0000256" key="8">
    <source>
        <dbReference type="SAM" id="Phobius"/>
    </source>
</evidence>
<name>A0A8T0JIS1_PHAAN</name>
<evidence type="ECO:0000256" key="3">
    <source>
        <dbReference type="ARBA" id="ARBA00022692"/>
    </source>
</evidence>
<dbReference type="InterPro" id="IPR046960">
    <property type="entry name" value="PPR_At4g14850-like_plant"/>
</dbReference>
<comment type="caution">
    <text evidence="10">The sequence shown here is derived from an EMBL/GenBank/DDBJ whole genome shotgun (WGS) entry which is preliminary data.</text>
</comment>
<keyword evidence="6 8" id="KW-0472">Membrane</keyword>
<evidence type="ECO:0000256" key="7">
    <source>
        <dbReference type="PROSITE-ProRule" id="PRU00708"/>
    </source>
</evidence>
<feature type="signal peptide" evidence="9">
    <location>
        <begin position="1"/>
        <end position="25"/>
    </location>
</feature>
<dbReference type="InterPro" id="IPR007262">
    <property type="entry name" value="Vps55/LEPROT"/>
</dbReference>
<dbReference type="GO" id="GO:0003723">
    <property type="term" value="F:RNA binding"/>
    <property type="evidence" value="ECO:0007669"/>
    <property type="project" value="InterPro"/>
</dbReference>
<dbReference type="PANTHER" id="PTHR47926">
    <property type="entry name" value="PENTATRICOPEPTIDE REPEAT-CONTAINING PROTEIN"/>
    <property type="match status" value="1"/>
</dbReference>
<dbReference type="PANTHER" id="PTHR47926:SF404">
    <property type="entry name" value="(PPR) REPEAT-CONTAINING PROTEIN, PUTATIVE-RELATED"/>
    <property type="match status" value="1"/>
</dbReference>
<dbReference type="Pfam" id="PF01535">
    <property type="entry name" value="PPR"/>
    <property type="match status" value="3"/>
</dbReference>
<feature type="repeat" description="PPR" evidence="7">
    <location>
        <begin position="145"/>
        <end position="179"/>
    </location>
</feature>
<dbReference type="Proteomes" id="UP000743370">
    <property type="component" value="Unassembled WGS sequence"/>
</dbReference>
<dbReference type="EMBL" id="JABFOF010000010">
    <property type="protein sequence ID" value="KAG2375844.1"/>
    <property type="molecule type" value="Genomic_DNA"/>
</dbReference>
<dbReference type="Gene3D" id="1.25.40.10">
    <property type="entry name" value="Tetratricopeptide repeat domain"/>
    <property type="match status" value="3"/>
</dbReference>
<keyword evidence="3 8" id="KW-0812">Transmembrane</keyword>
<feature type="transmembrane region" description="Helical" evidence="8">
    <location>
        <begin position="304"/>
        <end position="329"/>
    </location>
</feature>
<evidence type="ECO:0000256" key="9">
    <source>
        <dbReference type="SAM" id="SignalP"/>
    </source>
</evidence>
<keyword evidence="4" id="KW-0677">Repeat</keyword>
<keyword evidence="9" id="KW-0732">Signal</keyword>
<evidence type="ECO:0000256" key="1">
    <source>
        <dbReference type="ARBA" id="ARBA00004141"/>
    </source>
</evidence>
<dbReference type="GO" id="GO:0009451">
    <property type="term" value="P:RNA modification"/>
    <property type="evidence" value="ECO:0007669"/>
    <property type="project" value="InterPro"/>
</dbReference>
<evidence type="ECO:0000313" key="11">
    <source>
        <dbReference type="Proteomes" id="UP000743370"/>
    </source>
</evidence>
<dbReference type="NCBIfam" id="TIGR00756">
    <property type="entry name" value="PPR"/>
    <property type="match status" value="3"/>
</dbReference>
<evidence type="ECO:0000256" key="4">
    <source>
        <dbReference type="ARBA" id="ARBA00022737"/>
    </source>
</evidence>
<feature type="transmembrane region" description="Helical" evidence="8">
    <location>
        <begin position="239"/>
        <end position="259"/>
    </location>
</feature>
<evidence type="ECO:0000256" key="2">
    <source>
        <dbReference type="ARBA" id="ARBA00005645"/>
    </source>
</evidence>
<gene>
    <name evidence="10" type="ORF">HKW66_Vig0160020</name>
</gene>
<evidence type="ECO:0000256" key="5">
    <source>
        <dbReference type="ARBA" id="ARBA00022989"/>
    </source>
</evidence>
<dbReference type="Pfam" id="PF04133">
    <property type="entry name" value="Vps55"/>
    <property type="match status" value="1"/>
</dbReference>
<dbReference type="InterPro" id="IPR002885">
    <property type="entry name" value="PPR_rpt"/>
</dbReference>
<dbReference type="InterPro" id="IPR011990">
    <property type="entry name" value="TPR-like_helical_dom_sf"/>
</dbReference>
<feature type="chain" id="PRO_5035735521" evidence="9">
    <location>
        <begin position="26"/>
        <end position="338"/>
    </location>
</feature>
<proteinExistence type="inferred from homology"/>
<sequence>MLRHHSLIFVRILTCSVRSVRYVYGTNHSQCECDEPLLLHYLSNGCHHEARNLLQNSSGGDLHARVVRWTKLLSNFSRHGYVAEARTLYDIMPHRNLFTSNVMLTAWGIDDYDGRLHRGLVRMYSGLGIMDSARNVFESNLKDSDDQCFNSMINGYVRAGQLARAQELFDMVPTRNKVASTCMISGYLSAGRVLEAWNLFNDMPDRDSIAWAEMIYGYVQNELIAEAFCLFSEMMDRGVPPMSSTYAVLFGAMGSVAYLDQGRQLHVITPYNMRSWVNFTKFLTGASTVGGIAIPSILKHAGVIGWGAFAMELSSYFVFGLTVICYLWMGDEDEYSIL</sequence>
<feature type="repeat" description="PPR" evidence="7">
    <location>
        <begin position="207"/>
        <end position="241"/>
    </location>
</feature>
<keyword evidence="5 8" id="KW-1133">Transmembrane helix</keyword>
<dbReference type="GO" id="GO:0016020">
    <property type="term" value="C:membrane"/>
    <property type="evidence" value="ECO:0007669"/>
    <property type="project" value="UniProtKB-SubCell"/>
</dbReference>
<protein>
    <submittedName>
        <fullName evidence="10">Vacuolar protein</fullName>
    </submittedName>
</protein>